<feature type="transmembrane region" description="Helical" evidence="8">
    <location>
        <begin position="109"/>
        <end position="131"/>
    </location>
</feature>
<keyword evidence="6 8" id="KW-1133">Transmembrane helix</keyword>
<evidence type="ECO:0000259" key="10">
    <source>
        <dbReference type="Pfam" id="PF06750"/>
    </source>
</evidence>
<evidence type="ECO:0000256" key="1">
    <source>
        <dbReference type="ARBA" id="ARBA00004429"/>
    </source>
</evidence>
<dbReference type="GO" id="GO:0008168">
    <property type="term" value="F:methyltransferase activity"/>
    <property type="evidence" value="ECO:0007669"/>
    <property type="project" value="UniProtKB-KW"/>
</dbReference>
<evidence type="ECO:0000313" key="11">
    <source>
        <dbReference type="EMBL" id="KUG29639.1"/>
    </source>
</evidence>
<protein>
    <submittedName>
        <fullName evidence="11">Leader peptidase (Prepilin peptidase) / n-methyltransferase</fullName>
        <ecNumber evidence="11">3.4.23.43</ecNumber>
    </submittedName>
</protein>
<evidence type="ECO:0000256" key="5">
    <source>
        <dbReference type="ARBA" id="ARBA00022692"/>
    </source>
</evidence>
<dbReference type="Pfam" id="PF06750">
    <property type="entry name" value="A24_N_bact"/>
    <property type="match status" value="1"/>
</dbReference>
<dbReference type="InterPro" id="IPR014032">
    <property type="entry name" value="Peptidase_A24A_bac"/>
</dbReference>
<keyword evidence="11" id="KW-0378">Hydrolase</keyword>
<comment type="similarity">
    <text evidence="2">Belongs to the peptidase A24 family.</text>
</comment>
<feature type="domain" description="Prepilin peptidase A24 N-terminal" evidence="10">
    <location>
        <begin position="20"/>
        <end position="102"/>
    </location>
</feature>
<feature type="transmembrane region" description="Helical" evidence="8">
    <location>
        <begin position="13"/>
        <end position="32"/>
    </location>
</feature>
<organism evidence="11">
    <name type="scientific">hydrocarbon metagenome</name>
    <dbReference type="NCBI Taxonomy" id="938273"/>
    <lineage>
        <taxon>unclassified sequences</taxon>
        <taxon>metagenomes</taxon>
        <taxon>ecological metagenomes</taxon>
    </lineage>
</organism>
<dbReference type="PRINTS" id="PR00864">
    <property type="entry name" value="PREPILNPTASE"/>
</dbReference>
<feature type="transmembrane region" description="Helical" evidence="8">
    <location>
        <begin position="238"/>
        <end position="258"/>
    </location>
</feature>
<evidence type="ECO:0000256" key="8">
    <source>
        <dbReference type="SAM" id="Phobius"/>
    </source>
</evidence>
<feature type="transmembrane region" description="Helical" evidence="8">
    <location>
        <begin position="143"/>
        <end position="173"/>
    </location>
</feature>
<keyword evidence="11" id="KW-0489">Methyltransferase</keyword>
<dbReference type="PANTHER" id="PTHR30487:SF0">
    <property type="entry name" value="PREPILIN LEADER PEPTIDASE_N-METHYLTRANSFERASE-RELATED"/>
    <property type="match status" value="1"/>
</dbReference>
<dbReference type="AlphaFoldDB" id="A0A0W8G908"/>
<keyword evidence="7 8" id="KW-0472">Membrane</keyword>
<feature type="transmembrane region" description="Helical" evidence="8">
    <location>
        <begin position="83"/>
        <end position="103"/>
    </location>
</feature>
<reference evidence="11" key="1">
    <citation type="journal article" date="2015" name="Proc. Natl. Acad. Sci. U.S.A.">
        <title>Networks of energetic and metabolic interactions define dynamics in microbial communities.</title>
        <authorList>
            <person name="Embree M."/>
            <person name="Liu J.K."/>
            <person name="Al-Bassam M.M."/>
            <person name="Zengler K."/>
        </authorList>
    </citation>
    <scope>NUCLEOTIDE SEQUENCE</scope>
</reference>
<dbReference type="EC" id="3.4.23.43" evidence="11"/>
<name>A0A0W8G908_9ZZZZ</name>
<keyword evidence="3" id="KW-1003">Cell membrane</keyword>
<dbReference type="InterPro" id="IPR050882">
    <property type="entry name" value="Prepilin_peptidase/N-MTase"/>
</dbReference>
<dbReference type="GO" id="GO:0004190">
    <property type="term" value="F:aspartic-type endopeptidase activity"/>
    <property type="evidence" value="ECO:0007669"/>
    <property type="project" value="UniProtKB-EC"/>
</dbReference>
<dbReference type="PANTHER" id="PTHR30487">
    <property type="entry name" value="TYPE 4 PREPILIN-LIKE PROTEINS LEADER PEPTIDE-PROCESSING ENZYME"/>
    <property type="match status" value="1"/>
</dbReference>
<evidence type="ECO:0000256" key="6">
    <source>
        <dbReference type="ARBA" id="ARBA00022989"/>
    </source>
</evidence>
<evidence type="ECO:0000256" key="4">
    <source>
        <dbReference type="ARBA" id="ARBA00022519"/>
    </source>
</evidence>
<dbReference type="Pfam" id="PF01478">
    <property type="entry name" value="Peptidase_A24"/>
    <property type="match status" value="1"/>
</dbReference>
<sequence length="263" mass="27500">MTPFFTDPALVRLFPWLAGLFGLVLGSFYSVCAHRYVVGQSIVLPPSHCPACGHRLTWWELIPLLGYVLARGKCAACGVRISIGYPLLEIVSAAWAALVALHYGPTPLFVVLLAVGGLFIIASAIDLRTFLLPDRLTYPAAALGIAAGWLTPGIGLPLALYGAGGGFAVFWLLAWGYRNLRGVDGLGGGDVKLMLAIGGMCGAVGLPMAILMGSVAALVCSPFFLFGGRGNKSTIPIPFGPFLCFGAMAQALLGPNALPRLLS</sequence>
<comment type="caution">
    <text evidence="11">The sequence shown here is derived from an EMBL/GenBank/DDBJ whole genome shotgun (WGS) entry which is preliminary data.</text>
</comment>
<dbReference type="GO" id="GO:0006465">
    <property type="term" value="P:signal peptide processing"/>
    <property type="evidence" value="ECO:0007669"/>
    <property type="project" value="TreeGrafter"/>
</dbReference>
<evidence type="ECO:0000256" key="2">
    <source>
        <dbReference type="ARBA" id="ARBA00005801"/>
    </source>
</evidence>
<evidence type="ECO:0000259" key="9">
    <source>
        <dbReference type="Pfam" id="PF01478"/>
    </source>
</evidence>
<evidence type="ECO:0000256" key="3">
    <source>
        <dbReference type="ARBA" id="ARBA00022475"/>
    </source>
</evidence>
<dbReference type="EMBL" id="LNQE01000057">
    <property type="protein sequence ID" value="KUG29639.1"/>
    <property type="molecule type" value="Genomic_DNA"/>
</dbReference>
<comment type="subcellular location">
    <subcellularLocation>
        <location evidence="1">Cell inner membrane</location>
        <topology evidence="1">Multi-pass membrane protein</topology>
    </subcellularLocation>
</comment>
<keyword evidence="5 8" id="KW-0812">Transmembrane</keyword>
<dbReference type="InterPro" id="IPR000045">
    <property type="entry name" value="Prepilin_IV_endopep_pep"/>
</dbReference>
<dbReference type="Gene3D" id="1.20.120.1220">
    <property type="match status" value="1"/>
</dbReference>
<dbReference type="InterPro" id="IPR010627">
    <property type="entry name" value="Prepilin_pept_A24_N"/>
</dbReference>
<dbReference type="GO" id="GO:0032259">
    <property type="term" value="P:methylation"/>
    <property type="evidence" value="ECO:0007669"/>
    <property type="project" value="UniProtKB-KW"/>
</dbReference>
<keyword evidence="11" id="KW-0808">Transferase</keyword>
<gene>
    <name evidence="11" type="ORF">ASZ90_000465</name>
</gene>
<proteinExistence type="inferred from homology"/>
<accession>A0A0W8G908</accession>
<evidence type="ECO:0000256" key="7">
    <source>
        <dbReference type="ARBA" id="ARBA00023136"/>
    </source>
</evidence>
<dbReference type="GO" id="GO:0005886">
    <property type="term" value="C:plasma membrane"/>
    <property type="evidence" value="ECO:0007669"/>
    <property type="project" value="UniProtKB-SubCell"/>
</dbReference>
<keyword evidence="4" id="KW-0997">Cell inner membrane</keyword>
<feature type="transmembrane region" description="Helical" evidence="8">
    <location>
        <begin position="193"/>
        <end position="226"/>
    </location>
</feature>
<feature type="domain" description="Prepilin type IV endopeptidase peptidase" evidence="9">
    <location>
        <begin position="116"/>
        <end position="220"/>
    </location>
</feature>